<feature type="signal peptide" evidence="1">
    <location>
        <begin position="1"/>
        <end position="25"/>
    </location>
</feature>
<dbReference type="Proteomes" id="UP001162889">
    <property type="component" value="Unassembled WGS sequence"/>
</dbReference>
<protein>
    <submittedName>
        <fullName evidence="2">DUF1302 domain-containing protein</fullName>
    </submittedName>
</protein>
<dbReference type="InterPro" id="IPR010727">
    <property type="entry name" value="DUF1302"/>
</dbReference>
<keyword evidence="5" id="KW-1185">Reference proteome</keyword>
<evidence type="ECO:0000256" key="1">
    <source>
        <dbReference type="SAM" id="SignalP"/>
    </source>
</evidence>
<dbReference type="RefSeq" id="WP_217940119.1">
    <property type="nucleotide sequence ID" value="NZ_JAHTGR010000001.1"/>
</dbReference>
<dbReference type="AlphaFoldDB" id="A0AA41L5R6"/>
<keyword evidence="1" id="KW-0732">Signal</keyword>
<feature type="chain" id="PRO_5041284832" evidence="1">
    <location>
        <begin position="26"/>
        <end position="567"/>
    </location>
</feature>
<evidence type="ECO:0000313" key="5">
    <source>
        <dbReference type="Proteomes" id="UP001162889"/>
    </source>
</evidence>
<proteinExistence type="predicted"/>
<name>A0AA41L5R6_9BURK</name>
<organism evidence="2 4">
    <name type="scientific">Duganella violaceipulchra</name>
    <dbReference type="NCBI Taxonomy" id="2849652"/>
    <lineage>
        <taxon>Bacteria</taxon>
        <taxon>Pseudomonadati</taxon>
        <taxon>Pseudomonadota</taxon>
        <taxon>Betaproteobacteria</taxon>
        <taxon>Burkholderiales</taxon>
        <taxon>Oxalobacteraceae</taxon>
        <taxon>Telluria group</taxon>
        <taxon>Duganella</taxon>
    </lineage>
</organism>
<dbReference type="Pfam" id="PF06980">
    <property type="entry name" value="DUF1302"/>
    <property type="match status" value="1"/>
</dbReference>
<evidence type="ECO:0000313" key="4">
    <source>
        <dbReference type="Proteomes" id="UP001155901"/>
    </source>
</evidence>
<reference evidence="2" key="1">
    <citation type="submission" date="2021-07" db="EMBL/GenBank/DDBJ databases">
        <title>Characterization of violacein-producing bacteria and related species.</title>
        <authorList>
            <person name="Wilson H.S."/>
            <person name="De Leon M.E."/>
        </authorList>
    </citation>
    <scope>NUCLEOTIDE SEQUENCE</scope>
    <source>
        <strain evidence="2">HSC-15S17</strain>
    </source>
</reference>
<dbReference type="EMBL" id="JALJZU010000001">
    <property type="protein sequence ID" value="MCP2006739.1"/>
    <property type="molecule type" value="Genomic_DNA"/>
</dbReference>
<accession>A0AA41L5R6</accession>
<sequence length="567" mass="60360">MQANKRLSPTLLALAVAAAMPAAHAFEFETDNPDLKISWNNTFKYSSAYRLKDADARLLAGGYPSSGAGDFTGYNLDDGNQNFRRKGIVSSRVDWLSELDVGTRNLGMRISAAAWYDSSYTGSNDNASASSNAVTLTGKAGNTFAEGTRLLHGRNAELLDAFVFAKGSLGELPGTVRVGRHTLQYGESLFFGANGIANAQGPVDLVKLLSVPGAQFKEILRPVNQVSGQLQVLPNVSIGGYYQFEWRPTQIPGVGSYLSSYDAAGAGSSAFLVAPTNSGAPAFYTVADLKAKNSGQGGMQIKFSPAGSDVEYGFYAARYHDKTPYFYLGFKPGFPPGAPSTVQAVYAEGIRTFGASASTVLLGANVAAEVSVRRNTPLVSDPTPNFLSRAGTGVFADNSGNPAYAVGNTAHVNLSAIYVMPTNPLFQGASLLGELAWNRATSVTWQGSLDPNTTRDATSARMIFEPAYYQVINGLDLSIPIGVGYNIDGRSRAVFNFNGGSSHGGDFNIGVNATYHQDWKFGISYVRFLGAAGTFLKNNPGTNTPILSFAQSLADRDYISFNIKRAF</sequence>
<gene>
    <name evidence="2" type="ORF">KVP70_00765</name>
    <name evidence="3" type="ORF">L1274_000427</name>
</gene>
<evidence type="ECO:0000313" key="3">
    <source>
        <dbReference type="EMBL" id="MCP2006739.1"/>
    </source>
</evidence>
<reference evidence="3" key="2">
    <citation type="submission" date="2022-03" db="EMBL/GenBank/DDBJ databases">
        <title>Genome Encyclopedia of Bacteria and Archaea VI: Functional Genomics of Type Strains.</title>
        <authorList>
            <person name="Whitman W."/>
        </authorList>
    </citation>
    <scope>NUCLEOTIDE SEQUENCE</scope>
    <source>
        <strain evidence="3">HSC-15S17</strain>
    </source>
</reference>
<dbReference type="Proteomes" id="UP001155901">
    <property type="component" value="Unassembled WGS sequence"/>
</dbReference>
<dbReference type="EMBL" id="JAHTGR010000001">
    <property type="protein sequence ID" value="MBV6319450.1"/>
    <property type="molecule type" value="Genomic_DNA"/>
</dbReference>
<comment type="caution">
    <text evidence="2">The sequence shown here is derived from an EMBL/GenBank/DDBJ whole genome shotgun (WGS) entry which is preliminary data.</text>
</comment>
<evidence type="ECO:0000313" key="2">
    <source>
        <dbReference type="EMBL" id="MBV6319450.1"/>
    </source>
</evidence>